<sequence>MTSSTWQESKSQGTVDARLRELLEIHLDPNWGSTYWLQRQERLTWSIQAEIQEMKDVWKLGLLPVSDLRKYPVKAFIPKRFHHLFSQFILGETAGTSGEPCATAFRNDEFQEAFITPFLKVADATHFPKSEPWLWLGPSGPHIIGKVVRELARQSGSMDPFSVDFDPRWVKRLAEGSMARDRYLQHVISQALDILNREEIGILFTTPPTLKALAERMTDRQRESLHGIHYGGMSISPQTLNDFKLAFPAAVHLSGYGNSLFGVVMETVDTYRSAMDYYPLGERVIFQVIEWDKNDSDNERFRPVPCDRGQPGRLLVHRLDESCLLLNVLERDQAERVAPIPAAIALGGISDGLRNPQVPPQLAKQLQLGIY</sequence>
<name>A0A8E6B7T8_9BACT</name>
<organism evidence="1 2">
    <name type="scientific">Telmatocola sphagniphila</name>
    <dbReference type="NCBI Taxonomy" id="1123043"/>
    <lineage>
        <taxon>Bacteria</taxon>
        <taxon>Pseudomonadati</taxon>
        <taxon>Planctomycetota</taxon>
        <taxon>Planctomycetia</taxon>
        <taxon>Gemmatales</taxon>
        <taxon>Gemmataceae</taxon>
    </lineage>
</organism>
<dbReference type="SUPFAM" id="SSF56801">
    <property type="entry name" value="Acetyl-CoA synthetase-like"/>
    <property type="match status" value="1"/>
</dbReference>
<dbReference type="Gene3D" id="3.40.50.12780">
    <property type="entry name" value="N-terminal domain of ligase-like"/>
    <property type="match status" value="1"/>
</dbReference>
<dbReference type="KEGG" id="tsph:KIH39_06085"/>
<gene>
    <name evidence="1" type="ORF">KIH39_06085</name>
</gene>
<dbReference type="AlphaFoldDB" id="A0A8E6B7T8"/>
<dbReference type="EMBL" id="CP074694">
    <property type="protein sequence ID" value="QVL33477.1"/>
    <property type="molecule type" value="Genomic_DNA"/>
</dbReference>
<protein>
    <submittedName>
        <fullName evidence="1">Uncharacterized protein</fullName>
    </submittedName>
</protein>
<dbReference type="InterPro" id="IPR042099">
    <property type="entry name" value="ANL_N_sf"/>
</dbReference>
<keyword evidence="2" id="KW-1185">Reference proteome</keyword>
<evidence type="ECO:0000313" key="2">
    <source>
        <dbReference type="Proteomes" id="UP000676194"/>
    </source>
</evidence>
<reference evidence="1" key="1">
    <citation type="submission" date="2021-05" db="EMBL/GenBank/DDBJ databases">
        <title>Complete genome sequence of the cellulolytic planctomycete Telmatocola sphagniphila SP2T and characterization of the first cellulase from planctomycetes.</title>
        <authorList>
            <person name="Rakitin A.L."/>
            <person name="Beletsky A.V."/>
            <person name="Naumoff D.G."/>
            <person name="Kulichevskaya I.S."/>
            <person name="Mardanov A.V."/>
            <person name="Ravin N.V."/>
            <person name="Dedysh S.N."/>
        </authorList>
    </citation>
    <scope>NUCLEOTIDE SEQUENCE</scope>
    <source>
        <strain evidence="1">SP2T</strain>
    </source>
</reference>
<dbReference type="Proteomes" id="UP000676194">
    <property type="component" value="Chromosome"/>
</dbReference>
<accession>A0A8E6B7T8</accession>
<proteinExistence type="predicted"/>
<dbReference type="RefSeq" id="WP_213498366.1">
    <property type="nucleotide sequence ID" value="NZ_CP074694.1"/>
</dbReference>
<evidence type="ECO:0000313" key="1">
    <source>
        <dbReference type="EMBL" id="QVL33477.1"/>
    </source>
</evidence>